<dbReference type="InterPro" id="IPR009721">
    <property type="entry name" value="O-acyltransferase_WSD1_C"/>
</dbReference>
<dbReference type="EMBL" id="AMZH03012938">
    <property type="protein sequence ID" value="RRT50131.1"/>
    <property type="molecule type" value="Genomic_DNA"/>
</dbReference>
<proteinExistence type="predicted"/>
<dbReference type="GO" id="GO:0008374">
    <property type="term" value="F:O-acyltransferase activity"/>
    <property type="evidence" value="ECO:0007669"/>
    <property type="project" value="InterPro"/>
</dbReference>
<evidence type="ECO:0000259" key="1">
    <source>
        <dbReference type="Pfam" id="PF06974"/>
    </source>
</evidence>
<feature type="domain" description="O-acyltransferase WSD1 C-terminal" evidence="1">
    <location>
        <begin position="10"/>
        <end position="79"/>
    </location>
</feature>
<dbReference type="GO" id="GO:0019432">
    <property type="term" value="P:triglyceride biosynthetic process"/>
    <property type="evidence" value="ECO:0007669"/>
    <property type="project" value="TreeGrafter"/>
</dbReference>
<dbReference type="Pfam" id="PF06974">
    <property type="entry name" value="WS_DGAT_C"/>
    <property type="match status" value="1"/>
</dbReference>
<dbReference type="PANTHER" id="PTHR31650:SF1">
    <property type="entry name" value="WAX ESTER SYNTHASE_DIACYLGLYCEROL ACYLTRANSFERASE 4-RELATED"/>
    <property type="match status" value="1"/>
</dbReference>
<dbReference type="AlphaFoldDB" id="A0A426YEH0"/>
<accession>A0A426YEH0</accession>
<dbReference type="GO" id="GO:0005886">
    <property type="term" value="C:plasma membrane"/>
    <property type="evidence" value="ECO:0007669"/>
    <property type="project" value="TreeGrafter"/>
</dbReference>
<name>A0A426YEH0_ENSVE</name>
<gene>
    <name evidence="2" type="ORF">B296_00026709</name>
</gene>
<dbReference type="InterPro" id="IPR045034">
    <property type="entry name" value="O-acyltransferase_WSD1-like"/>
</dbReference>
<organism evidence="2 3">
    <name type="scientific">Ensete ventricosum</name>
    <name type="common">Abyssinian banana</name>
    <name type="synonym">Musa ensete</name>
    <dbReference type="NCBI Taxonomy" id="4639"/>
    <lineage>
        <taxon>Eukaryota</taxon>
        <taxon>Viridiplantae</taxon>
        <taxon>Streptophyta</taxon>
        <taxon>Embryophyta</taxon>
        <taxon>Tracheophyta</taxon>
        <taxon>Spermatophyta</taxon>
        <taxon>Magnoliopsida</taxon>
        <taxon>Liliopsida</taxon>
        <taxon>Zingiberales</taxon>
        <taxon>Musaceae</taxon>
        <taxon>Ensete</taxon>
    </lineage>
</organism>
<sequence length="88" mass="9721">MEGRDGGTKWGNYIGYVILPFSIFESKDPMDYIRKAKEIAGRKKNSLEAIFTYKSGELIVKCFGIKVGGAAPFLQSFNSKCAFLSNNG</sequence>
<dbReference type="PANTHER" id="PTHR31650">
    <property type="entry name" value="O-ACYLTRANSFERASE (WSD1-LIKE) FAMILY PROTEIN"/>
    <property type="match status" value="1"/>
</dbReference>
<comment type="caution">
    <text evidence="2">The sequence shown here is derived from an EMBL/GenBank/DDBJ whole genome shotgun (WGS) entry which is preliminary data.</text>
</comment>
<protein>
    <recommendedName>
        <fullName evidence="1">O-acyltransferase WSD1 C-terminal domain-containing protein</fullName>
    </recommendedName>
</protein>
<dbReference type="Proteomes" id="UP000287651">
    <property type="component" value="Unassembled WGS sequence"/>
</dbReference>
<reference evidence="2 3" key="1">
    <citation type="journal article" date="2014" name="Agronomy (Basel)">
        <title>A Draft Genome Sequence for Ensete ventricosum, the Drought-Tolerant Tree Against Hunger.</title>
        <authorList>
            <person name="Harrison J."/>
            <person name="Moore K.A."/>
            <person name="Paszkiewicz K."/>
            <person name="Jones T."/>
            <person name="Grant M."/>
            <person name="Ambacheew D."/>
            <person name="Muzemil S."/>
            <person name="Studholme D.J."/>
        </authorList>
    </citation>
    <scope>NUCLEOTIDE SEQUENCE [LARGE SCALE GENOMIC DNA]</scope>
</reference>
<evidence type="ECO:0000313" key="2">
    <source>
        <dbReference type="EMBL" id="RRT50131.1"/>
    </source>
</evidence>
<evidence type="ECO:0000313" key="3">
    <source>
        <dbReference type="Proteomes" id="UP000287651"/>
    </source>
</evidence>